<dbReference type="InterPro" id="IPR015422">
    <property type="entry name" value="PyrdxlP-dep_Trfase_small"/>
</dbReference>
<dbReference type="SMART" id="SM00345">
    <property type="entry name" value="HTH_GNTR"/>
    <property type="match status" value="1"/>
</dbReference>
<evidence type="ECO:0000256" key="3">
    <source>
        <dbReference type="ARBA" id="ARBA00023015"/>
    </source>
</evidence>
<dbReference type="PROSITE" id="PS50949">
    <property type="entry name" value="HTH_GNTR"/>
    <property type="match status" value="1"/>
</dbReference>
<keyword evidence="8" id="KW-1185">Reference proteome</keyword>
<dbReference type="CDD" id="cd00609">
    <property type="entry name" value="AAT_like"/>
    <property type="match status" value="1"/>
</dbReference>
<evidence type="ECO:0000256" key="4">
    <source>
        <dbReference type="ARBA" id="ARBA00023125"/>
    </source>
</evidence>
<dbReference type="Proteomes" id="UP000760472">
    <property type="component" value="Unassembled WGS sequence"/>
</dbReference>
<comment type="caution">
    <text evidence="7">The sequence shown here is derived from an EMBL/GenBank/DDBJ whole genome shotgun (WGS) entry which is preliminary data.</text>
</comment>
<evidence type="ECO:0000259" key="6">
    <source>
        <dbReference type="PROSITE" id="PS50949"/>
    </source>
</evidence>
<gene>
    <name evidence="7" type="ORF">JW498_09810</name>
</gene>
<dbReference type="Pfam" id="PF00392">
    <property type="entry name" value="GntR"/>
    <property type="match status" value="1"/>
</dbReference>
<keyword evidence="7" id="KW-0808">Transferase</keyword>
<keyword evidence="4" id="KW-0238">DNA-binding</keyword>
<feature type="domain" description="HTH gntR-type" evidence="6">
    <location>
        <begin position="1"/>
        <end position="68"/>
    </location>
</feature>
<organism evidence="7 8">
    <name type="scientific">Amphritea pacifica</name>
    <dbReference type="NCBI Taxonomy" id="2811233"/>
    <lineage>
        <taxon>Bacteria</taxon>
        <taxon>Pseudomonadati</taxon>
        <taxon>Pseudomonadota</taxon>
        <taxon>Gammaproteobacteria</taxon>
        <taxon>Oceanospirillales</taxon>
        <taxon>Oceanospirillaceae</taxon>
        <taxon>Amphritea</taxon>
    </lineage>
</organism>
<accession>A0ABS2W7V0</accession>
<dbReference type="GO" id="GO:0008483">
    <property type="term" value="F:transaminase activity"/>
    <property type="evidence" value="ECO:0007669"/>
    <property type="project" value="UniProtKB-KW"/>
</dbReference>
<comment type="similarity">
    <text evidence="1">In the C-terminal section; belongs to the class-I pyridoxal-phosphate-dependent aminotransferase family.</text>
</comment>
<keyword evidence="2" id="KW-0663">Pyridoxal phosphate</keyword>
<evidence type="ECO:0000313" key="8">
    <source>
        <dbReference type="Proteomes" id="UP000760472"/>
    </source>
</evidence>
<dbReference type="CDD" id="cd07377">
    <property type="entry name" value="WHTH_GntR"/>
    <property type="match status" value="1"/>
</dbReference>
<evidence type="ECO:0000256" key="1">
    <source>
        <dbReference type="ARBA" id="ARBA00005384"/>
    </source>
</evidence>
<dbReference type="Gene3D" id="1.10.10.10">
    <property type="entry name" value="Winged helix-like DNA-binding domain superfamily/Winged helix DNA-binding domain"/>
    <property type="match status" value="1"/>
</dbReference>
<protein>
    <submittedName>
        <fullName evidence="7">PLP-dependent aminotransferase family protein</fullName>
    </submittedName>
</protein>
<proteinExistence type="inferred from homology"/>
<dbReference type="SUPFAM" id="SSF53383">
    <property type="entry name" value="PLP-dependent transferases"/>
    <property type="match status" value="1"/>
</dbReference>
<name>A0ABS2W7V0_9GAMM</name>
<dbReference type="InterPro" id="IPR015424">
    <property type="entry name" value="PyrdxlP-dep_Trfase"/>
</dbReference>
<keyword evidence="7" id="KW-0032">Aminotransferase</keyword>
<evidence type="ECO:0000256" key="5">
    <source>
        <dbReference type="ARBA" id="ARBA00023163"/>
    </source>
</evidence>
<dbReference type="PANTHER" id="PTHR46577">
    <property type="entry name" value="HTH-TYPE TRANSCRIPTIONAL REGULATORY PROTEIN GABR"/>
    <property type="match status" value="1"/>
</dbReference>
<dbReference type="EMBL" id="JAFFZP010000012">
    <property type="protein sequence ID" value="MBN0987658.1"/>
    <property type="molecule type" value="Genomic_DNA"/>
</dbReference>
<keyword evidence="3" id="KW-0805">Transcription regulation</keyword>
<dbReference type="InterPro" id="IPR036388">
    <property type="entry name" value="WH-like_DNA-bd_sf"/>
</dbReference>
<sequence length="475" mass="52458">MRYKQIAHQYITDIQQGRLKPGQRLPSLRRLAQQHDVSMTTALNGYHLLEELGWAIARPQAGYFVATPLSEQHTPSFPTFKSEATTPCQPTAAEASASRLTSTATGPLGVSLLAPELLPTEAMLRTLRRACQRQGAQVHAYPDPQGDLRLRSALASHFSGYGFNFSAPDLVVTNGCLDAVRVALEVTSQPGDVIAINSPCFNGLLELLAQMGRRVLEIPSTSEGIDLRQLDEHMAAQSISAALFSTTHMNPQGITLSVTQKQQLAEMAARYQIPVIEDDVYLELGHGQITPLPVKHWDKAGYLLWCGSISKTLAAGYRLGWCLPGRYLDRYLQRRTTQSFGASSPIQLALAEFINSGQYRTHLRKVRLALARQISIYAGIIKRHLPDSASISSPTGGTVLWVQLPGLDTDLLYQQALQQEIDLRVGALFSTRELYADCFRINTGWPIEPEHPENCLAGRQLLALLKLIRQQLGME</sequence>
<dbReference type="InterPro" id="IPR004839">
    <property type="entry name" value="Aminotransferase_I/II_large"/>
</dbReference>
<dbReference type="Pfam" id="PF00155">
    <property type="entry name" value="Aminotran_1_2"/>
    <property type="match status" value="1"/>
</dbReference>
<keyword evidence="5" id="KW-0804">Transcription</keyword>
<dbReference type="Gene3D" id="3.90.1150.10">
    <property type="entry name" value="Aspartate Aminotransferase, domain 1"/>
    <property type="match status" value="1"/>
</dbReference>
<reference evidence="7 8" key="1">
    <citation type="submission" date="2021-02" db="EMBL/GenBank/DDBJ databases">
        <title>A novel species of genus Amphritea isolated from a fishpond in China.</title>
        <authorList>
            <person name="Lu H."/>
        </authorList>
    </citation>
    <scope>NUCLEOTIDE SEQUENCE [LARGE SCALE GENOMIC DNA]</scope>
    <source>
        <strain evidence="7 8">RP18W</strain>
    </source>
</reference>
<evidence type="ECO:0000313" key="7">
    <source>
        <dbReference type="EMBL" id="MBN0987658.1"/>
    </source>
</evidence>
<dbReference type="SUPFAM" id="SSF46785">
    <property type="entry name" value="Winged helix' DNA-binding domain"/>
    <property type="match status" value="1"/>
</dbReference>
<dbReference type="InterPro" id="IPR015421">
    <property type="entry name" value="PyrdxlP-dep_Trfase_major"/>
</dbReference>
<dbReference type="RefSeq" id="WP_205213515.1">
    <property type="nucleotide sequence ID" value="NZ_JAFFZP010000012.1"/>
</dbReference>
<dbReference type="PANTHER" id="PTHR46577:SF2">
    <property type="entry name" value="TRANSCRIPTIONAL REGULATORY PROTEIN"/>
    <property type="match status" value="1"/>
</dbReference>
<dbReference type="InterPro" id="IPR051446">
    <property type="entry name" value="HTH_trans_reg/aminotransferase"/>
</dbReference>
<dbReference type="Gene3D" id="3.40.640.10">
    <property type="entry name" value="Type I PLP-dependent aspartate aminotransferase-like (Major domain)"/>
    <property type="match status" value="1"/>
</dbReference>
<dbReference type="InterPro" id="IPR000524">
    <property type="entry name" value="Tscrpt_reg_HTH_GntR"/>
</dbReference>
<evidence type="ECO:0000256" key="2">
    <source>
        <dbReference type="ARBA" id="ARBA00022898"/>
    </source>
</evidence>
<dbReference type="InterPro" id="IPR036390">
    <property type="entry name" value="WH_DNA-bd_sf"/>
</dbReference>